<name>A0AAV7W445_PLEWA</name>
<sequence length="460" mass="48788">MEPSRVVKALKVLQGEGREDLIKEGVLEEAWVGWRRSKRLSAEGVSSAVAACSSPLKTCKKCKSKSAAGRKVSRSPELVEVLDDSSSAPESLAGLPGRRGVCLPWRQGSSLLRRVLAGGRSIGLRPAVMGAGRMGARARGAHARLSTLVQARSPVERGVEPKLSDAEERPLGGISNMAAPCIFSRLTSASWKSKVGTSAKGVAPGSQVIKEIIIISDEDEDLQESTEGGLVKDSRGRTLGLDFWQPDSGEGTSAWDMSHASSGHGVQASHRRSGRIVGDQSLPVKVRAPSEHRLEGRVRPGAVYPTSGKTAGADDAQPSTSQGAGVGWASMDEELLDYEEDLEEPAKSRKRVVMAGDGPGVVQGGHAKAHLQDVSAGNLPRGEDGFVGSLRVHELRENFGGLRQTRALNVLGGSRELRVGKVDASIQVSLVMELDGCVRGPDKACAVWIVGHSFVRWAEK</sequence>
<protein>
    <submittedName>
        <fullName evidence="2">Uncharacterized protein</fullName>
    </submittedName>
</protein>
<evidence type="ECO:0000256" key="1">
    <source>
        <dbReference type="SAM" id="MobiDB-lite"/>
    </source>
</evidence>
<reference evidence="2" key="1">
    <citation type="journal article" date="2022" name="bioRxiv">
        <title>Sequencing and chromosome-scale assembly of the giantPleurodeles waltlgenome.</title>
        <authorList>
            <person name="Brown T."/>
            <person name="Elewa A."/>
            <person name="Iarovenko S."/>
            <person name="Subramanian E."/>
            <person name="Araus A.J."/>
            <person name="Petzold A."/>
            <person name="Susuki M."/>
            <person name="Suzuki K.-i.T."/>
            <person name="Hayashi T."/>
            <person name="Toyoda A."/>
            <person name="Oliveira C."/>
            <person name="Osipova E."/>
            <person name="Leigh N.D."/>
            <person name="Simon A."/>
            <person name="Yun M.H."/>
        </authorList>
    </citation>
    <scope>NUCLEOTIDE SEQUENCE</scope>
    <source>
        <strain evidence="2">20211129_DDA</strain>
        <tissue evidence="2">Liver</tissue>
    </source>
</reference>
<dbReference type="AlphaFoldDB" id="A0AAV7W445"/>
<gene>
    <name evidence="2" type="ORF">NDU88_002774</name>
</gene>
<dbReference type="Proteomes" id="UP001066276">
    <property type="component" value="Chromosome 1_2"/>
</dbReference>
<dbReference type="EMBL" id="JANPWB010000002">
    <property type="protein sequence ID" value="KAJ1207383.1"/>
    <property type="molecule type" value="Genomic_DNA"/>
</dbReference>
<accession>A0AAV7W445</accession>
<keyword evidence="3" id="KW-1185">Reference proteome</keyword>
<organism evidence="2 3">
    <name type="scientific">Pleurodeles waltl</name>
    <name type="common">Iberian ribbed newt</name>
    <dbReference type="NCBI Taxonomy" id="8319"/>
    <lineage>
        <taxon>Eukaryota</taxon>
        <taxon>Metazoa</taxon>
        <taxon>Chordata</taxon>
        <taxon>Craniata</taxon>
        <taxon>Vertebrata</taxon>
        <taxon>Euteleostomi</taxon>
        <taxon>Amphibia</taxon>
        <taxon>Batrachia</taxon>
        <taxon>Caudata</taxon>
        <taxon>Salamandroidea</taxon>
        <taxon>Salamandridae</taxon>
        <taxon>Pleurodelinae</taxon>
        <taxon>Pleurodeles</taxon>
    </lineage>
</organism>
<comment type="caution">
    <text evidence="2">The sequence shown here is derived from an EMBL/GenBank/DDBJ whole genome shotgun (WGS) entry which is preliminary data.</text>
</comment>
<proteinExistence type="predicted"/>
<evidence type="ECO:0000313" key="2">
    <source>
        <dbReference type="EMBL" id="KAJ1207383.1"/>
    </source>
</evidence>
<feature type="region of interest" description="Disordered" evidence="1">
    <location>
        <begin position="250"/>
        <end position="278"/>
    </location>
</feature>
<feature type="region of interest" description="Disordered" evidence="1">
    <location>
        <begin position="300"/>
        <end position="326"/>
    </location>
</feature>
<evidence type="ECO:0000313" key="3">
    <source>
        <dbReference type="Proteomes" id="UP001066276"/>
    </source>
</evidence>